<proteinExistence type="predicted"/>
<organism evidence="1 3">
    <name type="scientific">Medicago truncatula</name>
    <name type="common">Barrel medic</name>
    <name type="synonym">Medicago tribuloides</name>
    <dbReference type="NCBI Taxonomy" id="3880"/>
    <lineage>
        <taxon>Eukaryota</taxon>
        <taxon>Viridiplantae</taxon>
        <taxon>Streptophyta</taxon>
        <taxon>Embryophyta</taxon>
        <taxon>Tracheophyta</taxon>
        <taxon>Spermatophyta</taxon>
        <taxon>Magnoliopsida</taxon>
        <taxon>eudicotyledons</taxon>
        <taxon>Gunneridae</taxon>
        <taxon>Pentapetalae</taxon>
        <taxon>rosids</taxon>
        <taxon>fabids</taxon>
        <taxon>Fabales</taxon>
        <taxon>Fabaceae</taxon>
        <taxon>Papilionoideae</taxon>
        <taxon>50 kb inversion clade</taxon>
        <taxon>NPAAA clade</taxon>
        <taxon>Hologalegina</taxon>
        <taxon>IRL clade</taxon>
        <taxon>Trifolieae</taxon>
        <taxon>Medicago</taxon>
    </lineage>
</organism>
<protein>
    <submittedName>
        <fullName evidence="1 2">Uncharacterized protein</fullName>
    </submittedName>
</protein>
<name>A0A072TJS7_MEDTR</name>
<dbReference type="EMBL" id="CM001224">
    <property type="protein sequence ID" value="KEH17784.1"/>
    <property type="molecule type" value="Genomic_DNA"/>
</dbReference>
<dbReference type="HOGENOM" id="CLU_2625752_0_0_1"/>
<evidence type="ECO:0000313" key="1">
    <source>
        <dbReference type="EMBL" id="KEH17784.1"/>
    </source>
</evidence>
<reference evidence="1 3" key="1">
    <citation type="journal article" date="2011" name="Nature">
        <title>The Medicago genome provides insight into the evolution of rhizobial symbioses.</title>
        <authorList>
            <person name="Young N.D."/>
            <person name="Debelle F."/>
            <person name="Oldroyd G.E."/>
            <person name="Geurts R."/>
            <person name="Cannon S.B."/>
            <person name="Udvardi M.K."/>
            <person name="Benedito V.A."/>
            <person name="Mayer K.F."/>
            <person name="Gouzy J."/>
            <person name="Schoof H."/>
            <person name="Van de Peer Y."/>
            <person name="Proost S."/>
            <person name="Cook D.R."/>
            <person name="Meyers B.C."/>
            <person name="Spannagl M."/>
            <person name="Cheung F."/>
            <person name="De Mita S."/>
            <person name="Krishnakumar V."/>
            <person name="Gundlach H."/>
            <person name="Zhou S."/>
            <person name="Mudge J."/>
            <person name="Bharti A.K."/>
            <person name="Murray J.D."/>
            <person name="Naoumkina M.A."/>
            <person name="Rosen B."/>
            <person name="Silverstein K.A."/>
            <person name="Tang H."/>
            <person name="Rombauts S."/>
            <person name="Zhao P.X."/>
            <person name="Zhou P."/>
            <person name="Barbe V."/>
            <person name="Bardou P."/>
            <person name="Bechner M."/>
            <person name="Bellec A."/>
            <person name="Berger A."/>
            <person name="Berges H."/>
            <person name="Bidwell S."/>
            <person name="Bisseling T."/>
            <person name="Choisne N."/>
            <person name="Couloux A."/>
            <person name="Denny R."/>
            <person name="Deshpande S."/>
            <person name="Dai X."/>
            <person name="Doyle J.J."/>
            <person name="Dudez A.M."/>
            <person name="Farmer A.D."/>
            <person name="Fouteau S."/>
            <person name="Franken C."/>
            <person name="Gibelin C."/>
            <person name="Gish J."/>
            <person name="Goldstein S."/>
            <person name="Gonzalez A.J."/>
            <person name="Green P.J."/>
            <person name="Hallab A."/>
            <person name="Hartog M."/>
            <person name="Hua A."/>
            <person name="Humphray S.J."/>
            <person name="Jeong D.H."/>
            <person name="Jing Y."/>
            <person name="Jocker A."/>
            <person name="Kenton S.M."/>
            <person name="Kim D.J."/>
            <person name="Klee K."/>
            <person name="Lai H."/>
            <person name="Lang C."/>
            <person name="Lin S."/>
            <person name="Macmil S.L."/>
            <person name="Magdelenat G."/>
            <person name="Matthews L."/>
            <person name="McCorrison J."/>
            <person name="Monaghan E.L."/>
            <person name="Mun J.H."/>
            <person name="Najar F.Z."/>
            <person name="Nicholson C."/>
            <person name="Noirot C."/>
            <person name="O'Bleness M."/>
            <person name="Paule C.R."/>
            <person name="Poulain J."/>
            <person name="Prion F."/>
            <person name="Qin B."/>
            <person name="Qu C."/>
            <person name="Retzel E.F."/>
            <person name="Riddle C."/>
            <person name="Sallet E."/>
            <person name="Samain S."/>
            <person name="Samson N."/>
            <person name="Sanders I."/>
            <person name="Saurat O."/>
            <person name="Scarpelli C."/>
            <person name="Schiex T."/>
            <person name="Segurens B."/>
            <person name="Severin A.J."/>
            <person name="Sherrier D.J."/>
            <person name="Shi R."/>
            <person name="Sims S."/>
            <person name="Singer S.R."/>
            <person name="Sinharoy S."/>
            <person name="Sterck L."/>
            <person name="Viollet A."/>
            <person name="Wang B.B."/>
            <person name="Wang K."/>
            <person name="Wang M."/>
            <person name="Wang X."/>
            <person name="Warfsmann J."/>
            <person name="Weissenbach J."/>
            <person name="White D.D."/>
            <person name="White J.D."/>
            <person name="Wiley G.B."/>
            <person name="Wincker P."/>
            <person name="Xing Y."/>
            <person name="Yang L."/>
            <person name="Yao Z."/>
            <person name="Ying F."/>
            <person name="Zhai J."/>
            <person name="Zhou L."/>
            <person name="Zuber A."/>
            <person name="Denarie J."/>
            <person name="Dixon R.A."/>
            <person name="May G.D."/>
            <person name="Schwartz D.C."/>
            <person name="Rogers J."/>
            <person name="Quetier F."/>
            <person name="Town C.D."/>
            <person name="Roe B.A."/>
        </authorList>
    </citation>
    <scope>NUCLEOTIDE SEQUENCE [LARGE SCALE GENOMIC DNA]</scope>
    <source>
        <strain evidence="1">A17</strain>
        <strain evidence="2 3">cv. Jemalong A17</strain>
    </source>
</reference>
<dbReference type="AlphaFoldDB" id="A0A072TJS7"/>
<accession>A0A072TJS7</accession>
<evidence type="ECO:0000313" key="2">
    <source>
        <dbReference type="EnsemblPlants" id="KEH17784"/>
    </source>
</evidence>
<reference evidence="1 3" key="2">
    <citation type="journal article" date="2014" name="BMC Genomics">
        <title>An improved genome release (version Mt4.0) for the model legume Medicago truncatula.</title>
        <authorList>
            <person name="Tang H."/>
            <person name="Krishnakumar V."/>
            <person name="Bidwell S."/>
            <person name="Rosen B."/>
            <person name="Chan A."/>
            <person name="Zhou S."/>
            <person name="Gentzbittel L."/>
            <person name="Childs K.L."/>
            <person name="Yandell M."/>
            <person name="Gundlach H."/>
            <person name="Mayer K.F."/>
            <person name="Schwartz D.C."/>
            <person name="Town C.D."/>
        </authorList>
    </citation>
    <scope>GENOME REANNOTATION</scope>
    <source>
        <strain evidence="1">A17</strain>
        <strain evidence="2 3">cv. Jemalong A17</strain>
    </source>
</reference>
<keyword evidence="3" id="KW-1185">Reference proteome</keyword>
<evidence type="ECO:0000313" key="3">
    <source>
        <dbReference type="Proteomes" id="UP000002051"/>
    </source>
</evidence>
<gene>
    <name evidence="1" type="ordered locus">MTR_8g005315</name>
</gene>
<reference evidence="2" key="3">
    <citation type="submission" date="2015-04" db="UniProtKB">
        <authorList>
            <consortium name="EnsemblPlants"/>
        </authorList>
    </citation>
    <scope>IDENTIFICATION</scope>
    <source>
        <strain evidence="2">cv. Jemalong A17</strain>
    </source>
</reference>
<dbReference type="EnsemblPlants" id="KEH17784">
    <property type="protein sequence ID" value="KEH17784"/>
    <property type="gene ID" value="MTR_8g005315"/>
</dbReference>
<dbReference type="Proteomes" id="UP000002051">
    <property type="component" value="Chromosome 8"/>
</dbReference>
<sequence>MAPKSAKKVVVRSTRKVVQESVQVYVLSRTKFKSLINTYAIANDYAKMLRSCTGMEVWVQGLKVRPGSNQGSTGYCKI</sequence>